<evidence type="ECO:0000313" key="1">
    <source>
        <dbReference type="EMBL" id="MCI84750.1"/>
    </source>
</evidence>
<sequence>MSSGRDLMKSSGCQEGATVVEWWSRQR</sequence>
<comment type="caution">
    <text evidence="1">The sequence shown here is derived from an EMBL/GenBank/DDBJ whole genome shotgun (WGS) entry which is preliminary data.</text>
</comment>
<accession>A0A392VE22</accession>
<dbReference type="EMBL" id="LXQA011098537">
    <property type="protein sequence ID" value="MCI84750.1"/>
    <property type="molecule type" value="Genomic_DNA"/>
</dbReference>
<organism evidence="1 2">
    <name type="scientific">Trifolium medium</name>
    <dbReference type="NCBI Taxonomy" id="97028"/>
    <lineage>
        <taxon>Eukaryota</taxon>
        <taxon>Viridiplantae</taxon>
        <taxon>Streptophyta</taxon>
        <taxon>Embryophyta</taxon>
        <taxon>Tracheophyta</taxon>
        <taxon>Spermatophyta</taxon>
        <taxon>Magnoliopsida</taxon>
        <taxon>eudicotyledons</taxon>
        <taxon>Gunneridae</taxon>
        <taxon>Pentapetalae</taxon>
        <taxon>rosids</taxon>
        <taxon>fabids</taxon>
        <taxon>Fabales</taxon>
        <taxon>Fabaceae</taxon>
        <taxon>Papilionoideae</taxon>
        <taxon>50 kb inversion clade</taxon>
        <taxon>NPAAA clade</taxon>
        <taxon>Hologalegina</taxon>
        <taxon>IRL clade</taxon>
        <taxon>Trifolieae</taxon>
        <taxon>Trifolium</taxon>
    </lineage>
</organism>
<name>A0A392VE22_9FABA</name>
<proteinExistence type="predicted"/>
<dbReference type="Proteomes" id="UP000265520">
    <property type="component" value="Unassembled WGS sequence"/>
</dbReference>
<evidence type="ECO:0000313" key="2">
    <source>
        <dbReference type="Proteomes" id="UP000265520"/>
    </source>
</evidence>
<keyword evidence="2" id="KW-1185">Reference proteome</keyword>
<dbReference type="AlphaFoldDB" id="A0A392VE22"/>
<feature type="non-terminal residue" evidence="1">
    <location>
        <position position="27"/>
    </location>
</feature>
<protein>
    <submittedName>
        <fullName evidence="1">Uncharacterized protein</fullName>
    </submittedName>
</protein>
<reference evidence="1 2" key="1">
    <citation type="journal article" date="2018" name="Front. Plant Sci.">
        <title>Red Clover (Trifolium pratense) and Zigzag Clover (T. medium) - A Picture of Genomic Similarities and Differences.</title>
        <authorList>
            <person name="Dluhosova J."/>
            <person name="Istvanek J."/>
            <person name="Nedelnik J."/>
            <person name="Repkova J."/>
        </authorList>
    </citation>
    <scope>NUCLEOTIDE SEQUENCE [LARGE SCALE GENOMIC DNA]</scope>
    <source>
        <strain evidence="2">cv. 10/8</strain>
        <tissue evidence="1">Leaf</tissue>
    </source>
</reference>